<dbReference type="PROSITE" id="PS51737">
    <property type="entry name" value="RECOMBINASE_DNA_BIND"/>
    <property type="match status" value="1"/>
</dbReference>
<dbReference type="Gene3D" id="3.40.50.1390">
    <property type="entry name" value="Resolvase, N-terminal catalytic domain"/>
    <property type="match status" value="1"/>
</dbReference>
<name>A0A345BUL2_9BACI</name>
<dbReference type="KEGG" id="rue:DT065_00510"/>
<dbReference type="AlphaFoldDB" id="A0A345BUL2"/>
<dbReference type="CDD" id="cd00338">
    <property type="entry name" value="Ser_Recombinase"/>
    <property type="match status" value="1"/>
</dbReference>
<keyword evidence="5" id="KW-1185">Reference proteome</keyword>
<dbReference type="PANTHER" id="PTHR30461">
    <property type="entry name" value="DNA-INVERTASE FROM LAMBDOID PROPHAGE"/>
    <property type="match status" value="1"/>
</dbReference>
<dbReference type="InterPro" id="IPR050639">
    <property type="entry name" value="SSR_resolvase"/>
</dbReference>
<evidence type="ECO:0000256" key="1">
    <source>
        <dbReference type="SAM" id="Coils"/>
    </source>
</evidence>
<keyword evidence="1" id="KW-0175">Coiled coil</keyword>
<proteinExistence type="predicted"/>
<sequence length="499" mass="57986">MIGIYVRISTEDQRKGYSIDGQIHDCKEKAETNEVMEYIDDGISGAVLDRPALTRLREDIQQGLIEKVICYDPDRLSRKLVHQLIITEEIEKKASIEYVNGEFARTPEGMLFYQMRGAIAEFEKEKINERMSRGRVNKAKKGKVVKNSHILGYEYDKENGMYVIDEEEAKVVQMIFSLFVNPPSHIQGMNSIANYLNEMGIPTKKRVGMWHRNVVRQILINETYTGEYHQNKWNTEDMLGNKYRDAEDRISISVRPREEWITTEVPAIVDQETFNRAQQKLETIRRRSAKQGKRKYMLSGLCRCHKCGNTITGRYSKNWNKYRREYTCMKNSVGAKSKGCTPAMRIPSDRLESEVWAKVEAWLNDPSEISAASDDDFETPNHEEAEIARINEEIEKLRIARKRLLELFSADLDISTDEMRDQLNDNSKREKSLQAKLEELEQKNEDLQAHEANEALIEEAADYYFEKGGHLSFDEKQELLNKIVKEIIINGEDVHIYSF</sequence>
<gene>
    <name evidence="4" type="ORF">DT065_00510</name>
</gene>
<dbReference type="InterPro" id="IPR025827">
    <property type="entry name" value="Zn_ribbon_recom_dom"/>
</dbReference>
<dbReference type="Proteomes" id="UP000252100">
    <property type="component" value="Chromosome"/>
</dbReference>
<dbReference type="Pfam" id="PF07508">
    <property type="entry name" value="Recombinase"/>
    <property type="match status" value="1"/>
</dbReference>
<dbReference type="InterPro" id="IPR036162">
    <property type="entry name" value="Resolvase-like_N_sf"/>
</dbReference>
<dbReference type="EMBL" id="CP031092">
    <property type="protein sequence ID" value="AXF54643.1"/>
    <property type="molecule type" value="Genomic_DNA"/>
</dbReference>
<evidence type="ECO:0000259" key="3">
    <source>
        <dbReference type="PROSITE" id="PS51737"/>
    </source>
</evidence>
<dbReference type="RefSeq" id="WP_114369906.1">
    <property type="nucleotide sequence ID" value="NZ_CP031092.1"/>
</dbReference>
<dbReference type="Gene3D" id="3.90.1750.20">
    <property type="entry name" value="Putative Large Serine Recombinase, Chain B, Domain 2"/>
    <property type="match status" value="1"/>
</dbReference>
<feature type="coiled-coil region" evidence="1">
    <location>
        <begin position="387"/>
        <end position="460"/>
    </location>
</feature>
<accession>A0A345BUL2</accession>
<dbReference type="SMART" id="SM00857">
    <property type="entry name" value="Resolvase"/>
    <property type="match status" value="1"/>
</dbReference>
<dbReference type="InterPro" id="IPR011109">
    <property type="entry name" value="DNA_bind_recombinase_dom"/>
</dbReference>
<feature type="domain" description="Resolvase/invertase-type recombinase catalytic" evidence="2">
    <location>
        <begin position="1"/>
        <end position="142"/>
    </location>
</feature>
<evidence type="ECO:0000259" key="2">
    <source>
        <dbReference type="PROSITE" id="PS51736"/>
    </source>
</evidence>
<feature type="domain" description="Recombinase" evidence="3">
    <location>
        <begin position="150"/>
        <end position="287"/>
    </location>
</feature>
<dbReference type="Pfam" id="PF13408">
    <property type="entry name" value="Zn_ribbon_recom"/>
    <property type="match status" value="1"/>
</dbReference>
<dbReference type="InterPro" id="IPR038109">
    <property type="entry name" value="DNA_bind_recomb_sf"/>
</dbReference>
<dbReference type="PANTHER" id="PTHR30461:SF23">
    <property type="entry name" value="DNA RECOMBINASE-RELATED"/>
    <property type="match status" value="1"/>
</dbReference>
<dbReference type="SUPFAM" id="SSF53041">
    <property type="entry name" value="Resolvase-like"/>
    <property type="match status" value="1"/>
</dbReference>
<dbReference type="Pfam" id="PF00239">
    <property type="entry name" value="Resolvase"/>
    <property type="match status" value="1"/>
</dbReference>
<dbReference type="GO" id="GO:0003677">
    <property type="term" value="F:DNA binding"/>
    <property type="evidence" value="ECO:0007669"/>
    <property type="project" value="InterPro"/>
</dbReference>
<dbReference type="GO" id="GO:0000150">
    <property type="term" value="F:DNA strand exchange activity"/>
    <property type="evidence" value="ECO:0007669"/>
    <property type="project" value="InterPro"/>
</dbReference>
<organism evidence="4 5">
    <name type="scientific">Salicibibacter kimchii</name>
    <dbReference type="NCBI Taxonomy" id="2099786"/>
    <lineage>
        <taxon>Bacteria</taxon>
        <taxon>Bacillati</taxon>
        <taxon>Bacillota</taxon>
        <taxon>Bacilli</taxon>
        <taxon>Bacillales</taxon>
        <taxon>Bacillaceae</taxon>
        <taxon>Salicibibacter</taxon>
    </lineage>
</organism>
<protein>
    <submittedName>
        <fullName evidence="4">Recombinase family protein</fullName>
    </submittedName>
</protein>
<dbReference type="PROSITE" id="PS51736">
    <property type="entry name" value="RECOMBINASES_3"/>
    <property type="match status" value="1"/>
</dbReference>
<dbReference type="InterPro" id="IPR006119">
    <property type="entry name" value="Resolv_N"/>
</dbReference>
<evidence type="ECO:0000313" key="5">
    <source>
        <dbReference type="Proteomes" id="UP000252100"/>
    </source>
</evidence>
<reference evidence="4 5" key="1">
    <citation type="journal article" date="2018" name="J. Microbiol.">
        <title>Salicibibacter kimchii gen. nov., sp. nov., a moderately halophilic and alkalitolerant bacterium in the family Bacillaceae, isolated from kimchi.</title>
        <authorList>
            <person name="Jang J.Y."/>
            <person name="Oh Y.J."/>
            <person name="Lim S.K."/>
            <person name="Park H.K."/>
            <person name="Lee C."/>
            <person name="Kim J.Y."/>
            <person name="Lee M.A."/>
            <person name="Choi H.J."/>
        </authorList>
    </citation>
    <scope>NUCLEOTIDE SEQUENCE [LARGE SCALE GENOMIC DNA]</scope>
    <source>
        <strain evidence="4 5">NKC1-1</strain>
    </source>
</reference>
<dbReference type="OrthoDB" id="9811097at2"/>
<evidence type="ECO:0000313" key="4">
    <source>
        <dbReference type="EMBL" id="AXF54643.1"/>
    </source>
</evidence>